<dbReference type="SUPFAM" id="SSF56436">
    <property type="entry name" value="C-type lectin-like"/>
    <property type="match status" value="1"/>
</dbReference>
<feature type="domain" description="Sulfatase-modifying factor enzyme-like" evidence="1">
    <location>
        <begin position="189"/>
        <end position="456"/>
    </location>
</feature>
<evidence type="ECO:0000259" key="1">
    <source>
        <dbReference type="Pfam" id="PF03781"/>
    </source>
</evidence>
<dbReference type="SUPFAM" id="SSF48371">
    <property type="entry name" value="ARM repeat"/>
    <property type="match status" value="1"/>
</dbReference>
<gene>
    <name evidence="2" type="primary">yfmG</name>
    <name evidence="2" type="ORF">KTT_04290</name>
</gene>
<dbReference type="Pfam" id="PF03781">
    <property type="entry name" value="FGE-sulfatase"/>
    <property type="match status" value="1"/>
</dbReference>
<dbReference type="InterPro" id="IPR042095">
    <property type="entry name" value="SUMF_sf"/>
</dbReference>
<dbReference type="InterPro" id="IPR051043">
    <property type="entry name" value="Sulfatase_Mod_Factor_Kinase"/>
</dbReference>
<name>A0A401ZV10_9CHLR</name>
<dbReference type="Proteomes" id="UP000287352">
    <property type="component" value="Unassembled WGS sequence"/>
</dbReference>
<accession>A0A401ZV10</accession>
<dbReference type="EMBL" id="BIFR01000001">
    <property type="protein sequence ID" value="GCE10570.1"/>
    <property type="molecule type" value="Genomic_DNA"/>
</dbReference>
<organism evidence="2 3">
    <name type="scientific">Tengunoibacter tsumagoiensis</name>
    <dbReference type="NCBI Taxonomy" id="2014871"/>
    <lineage>
        <taxon>Bacteria</taxon>
        <taxon>Bacillati</taxon>
        <taxon>Chloroflexota</taxon>
        <taxon>Ktedonobacteria</taxon>
        <taxon>Ktedonobacterales</taxon>
        <taxon>Dictyobacteraceae</taxon>
        <taxon>Tengunoibacter</taxon>
    </lineage>
</organism>
<reference evidence="3" key="1">
    <citation type="submission" date="2018-12" db="EMBL/GenBank/DDBJ databases">
        <title>Tengunoibacter tsumagoiensis gen. nov., sp. nov., Dictyobacter kobayashii sp. nov., D. alpinus sp. nov., and D. joshuensis sp. nov. and description of Dictyobacteraceae fam. nov. within the order Ktedonobacterales isolated from Tengu-no-mugimeshi.</title>
        <authorList>
            <person name="Wang C.M."/>
            <person name="Zheng Y."/>
            <person name="Sakai Y."/>
            <person name="Toyoda A."/>
            <person name="Minakuchi Y."/>
            <person name="Abe K."/>
            <person name="Yokota A."/>
            <person name="Yabe S."/>
        </authorList>
    </citation>
    <scope>NUCLEOTIDE SEQUENCE [LARGE SCALE GENOMIC DNA]</scope>
    <source>
        <strain evidence="3">Uno3</strain>
    </source>
</reference>
<dbReference type="InterPro" id="IPR016187">
    <property type="entry name" value="CTDL_fold"/>
</dbReference>
<dbReference type="OrthoDB" id="9768004at2"/>
<proteinExistence type="predicted"/>
<sequence length="459" mass="52050">MENVENSAFDMSIVKAYLDNIFSPLATNPQHSVDWQHICNLFKQVVPLLDENAIDEIIGATALHPVPEVRKRMIEVFTPQIDQFPSVQQLLIWCMRDTDEQVALHAIRACASSNSSVFWPELYALLGRDASRVQANQELATMGLREAAARQVLRDVYERGLLSDFEELDPYLAKGTGDNILILKHEVDATDMVYIEAGPFISGLPILYKGVSWFAVDDLFPESTIDLKAFYIDKDPVTNEDYDLFCDQIEENGHLWCHPDETPGKDHRRSTLGDVRVEKNHPVCGVDWYDAFAYASWQGKSLPTALQWEKAARGSNGYLYPWGNNYDSVHVNDADRVYNCEFKSLEALLEAQSSFSSEEPQHFTLSIDELSGNTSPYGVHGMIGNVWEWTRSNYLNNTDIIPHFRALEPAIAMEDWSSWVVVKGGAWSSKAELLLPAYRGRRHLLFRSPDVGFRCVYEA</sequence>
<dbReference type="GO" id="GO:0120147">
    <property type="term" value="F:formylglycine-generating oxidase activity"/>
    <property type="evidence" value="ECO:0007669"/>
    <property type="project" value="TreeGrafter"/>
</dbReference>
<comment type="caution">
    <text evidence="2">The sequence shown here is derived from an EMBL/GenBank/DDBJ whole genome shotgun (WGS) entry which is preliminary data.</text>
</comment>
<evidence type="ECO:0000313" key="2">
    <source>
        <dbReference type="EMBL" id="GCE10570.1"/>
    </source>
</evidence>
<dbReference type="InterPro" id="IPR016024">
    <property type="entry name" value="ARM-type_fold"/>
</dbReference>
<keyword evidence="3" id="KW-1185">Reference proteome</keyword>
<dbReference type="PANTHER" id="PTHR23150">
    <property type="entry name" value="SULFATASE MODIFYING FACTOR 1, 2"/>
    <property type="match status" value="1"/>
</dbReference>
<dbReference type="Gene3D" id="3.90.1580.10">
    <property type="entry name" value="paralog of FGE (formylglycine-generating enzyme)"/>
    <property type="match status" value="1"/>
</dbReference>
<dbReference type="PANTHER" id="PTHR23150:SF19">
    <property type="entry name" value="FORMYLGLYCINE-GENERATING ENZYME"/>
    <property type="match status" value="1"/>
</dbReference>
<dbReference type="RefSeq" id="WP_126578164.1">
    <property type="nucleotide sequence ID" value="NZ_BIFR01000001.1"/>
</dbReference>
<protein>
    <recommendedName>
        <fullName evidence="1">Sulfatase-modifying factor enzyme-like domain-containing protein</fullName>
    </recommendedName>
</protein>
<dbReference type="InterPro" id="IPR005532">
    <property type="entry name" value="SUMF_dom"/>
</dbReference>
<evidence type="ECO:0000313" key="3">
    <source>
        <dbReference type="Proteomes" id="UP000287352"/>
    </source>
</evidence>
<dbReference type="AlphaFoldDB" id="A0A401ZV10"/>